<dbReference type="EMBL" id="JAVAIM010000001">
    <property type="protein sequence ID" value="MDP4574486.1"/>
    <property type="molecule type" value="Genomic_DNA"/>
</dbReference>
<comment type="subunit">
    <text evidence="1">Heterotrimer of A, B and C subunits.</text>
</comment>
<dbReference type="InterPro" id="IPR003837">
    <property type="entry name" value="GatC"/>
</dbReference>
<name>A0ABT9HMZ4_9SPHN</name>
<gene>
    <name evidence="1 2" type="primary">gatC</name>
    <name evidence="2" type="ORF">Q9K02_04960</name>
</gene>
<dbReference type="RefSeq" id="WP_305931891.1">
    <property type="nucleotide sequence ID" value="NZ_JAVAIM010000001.1"/>
</dbReference>
<dbReference type="HAMAP" id="MF_00122">
    <property type="entry name" value="GatC"/>
    <property type="match status" value="1"/>
</dbReference>
<comment type="similarity">
    <text evidence="1">Belongs to the GatC family.</text>
</comment>
<dbReference type="NCBIfam" id="TIGR00135">
    <property type="entry name" value="gatC"/>
    <property type="match status" value="1"/>
</dbReference>
<proteinExistence type="inferred from homology"/>
<sequence length="100" mass="10912">MSVDKATVAKIASLARIKMGDEELERMVPELNNILEWVEQLGEVDVSGVEPMTAVIENKLRLRDDVVDADPKTAGGRREDVLANAPAAEHGFFGVPKVIE</sequence>
<reference evidence="2 3" key="1">
    <citation type="submission" date="2023-08" db="EMBL/GenBank/DDBJ databases">
        <title>genomic of G39.</title>
        <authorList>
            <person name="Wang Y."/>
        </authorList>
    </citation>
    <scope>NUCLEOTIDE SEQUENCE [LARGE SCALE GENOMIC DNA]</scope>
    <source>
        <strain evidence="2 3">G39</strain>
    </source>
</reference>
<organism evidence="2 3">
    <name type="scientific">Qipengyuania profundimaris</name>
    <dbReference type="NCBI Taxonomy" id="3067652"/>
    <lineage>
        <taxon>Bacteria</taxon>
        <taxon>Pseudomonadati</taxon>
        <taxon>Pseudomonadota</taxon>
        <taxon>Alphaproteobacteria</taxon>
        <taxon>Sphingomonadales</taxon>
        <taxon>Erythrobacteraceae</taxon>
        <taxon>Qipengyuania</taxon>
    </lineage>
</organism>
<comment type="catalytic activity">
    <reaction evidence="1">
        <text>L-aspartyl-tRNA(Asn) + L-glutamine + ATP + H2O = L-asparaginyl-tRNA(Asn) + L-glutamate + ADP + phosphate + 2 H(+)</text>
        <dbReference type="Rhea" id="RHEA:14513"/>
        <dbReference type="Rhea" id="RHEA-COMP:9674"/>
        <dbReference type="Rhea" id="RHEA-COMP:9677"/>
        <dbReference type="ChEBI" id="CHEBI:15377"/>
        <dbReference type="ChEBI" id="CHEBI:15378"/>
        <dbReference type="ChEBI" id="CHEBI:29985"/>
        <dbReference type="ChEBI" id="CHEBI:30616"/>
        <dbReference type="ChEBI" id="CHEBI:43474"/>
        <dbReference type="ChEBI" id="CHEBI:58359"/>
        <dbReference type="ChEBI" id="CHEBI:78515"/>
        <dbReference type="ChEBI" id="CHEBI:78516"/>
        <dbReference type="ChEBI" id="CHEBI:456216"/>
    </reaction>
</comment>
<dbReference type="Gene3D" id="1.10.20.60">
    <property type="entry name" value="Glu-tRNAGln amidotransferase C subunit, N-terminal domain"/>
    <property type="match status" value="1"/>
</dbReference>
<accession>A0ABT9HMZ4</accession>
<comment type="function">
    <text evidence="1">Allows the formation of correctly charged Asn-tRNA(Asn) or Gln-tRNA(Gln) through the transamidation of misacylated Asp-tRNA(Asn) or Glu-tRNA(Gln) in organisms which lack either or both of asparaginyl-tRNA or glutaminyl-tRNA synthetases. The reaction takes place in the presence of glutamine and ATP through an activated phospho-Asp-tRNA(Asn) or phospho-Glu-tRNA(Gln).</text>
</comment>
<keyword evidence="1" id="KW-0436">Ligase</keyword>
<dbReference type="SUPFAM" id="SSF141000">
    <property type="entry name" value="Glu-tRNAGln amidotransferase C subunit"/>
    <property type="match status" value="1"/>
</dbReference>
<keyword evidence="1" id="KW-0648">Protein biosynthesis</keyword>
<dbReference type="EC" id="6.3.5.-" evidence="1"/>
<dbReference type="PANTHER" id="PTHR15004:SF0">
    <property type="entry name" value="GLUTAMYL-TRNA(GLN) AMIDOTRANSFERASE SUBUNIT C, MITOCHONDRIAL"/>
    <property type="match status" value="1"/>
</dbReference>
<protein>
    <recommendedName>
        <fullName evidence="1">Aspartyl/glutamyl-tRNA(Asn/Gln) amidotransferase subunit C</fullName>
        <shortName evidence="1">Asp/Glu-ADT subunit C</shortName>
        <ecNumber evidence="1">6.3.5.-</ecNumber>
    </recommendedName>
</protein>
<comment type="catalytic activity">
    <reaction evidence="1">
        <text>L-glutamyl-tRNA(Gln) + L-glutamine + ATP + H2O = L-glutaminyl-tRNA(Gln) + L-glutamate + ADP + phosphate + H(+)</text>
        <dbReference type="Rhea" id="RHEA:17521"/>
        <dbReference type="Rhea" id="RHEA-COMP:9681"/>
        <dbReference type="Rhea" id="RHEA-COMP:9684"/>
        <dbReference type="ChEBI" id="CHEBI:15377"/>
        <dbReference type="ChEBI" id="CHEBI:15378"/>
        <dbReference type="ChEBI" id="CHEBI:29985"/>
        <dbReference type="ChEBI" id="CHEBI:30616"/>
        <dbReference type="ChEBI" id="CHEBI:43474"/>
        <dbReference type="ChEBI" id="CHEBI:58359"/>
        <dbReference type="ChEBI" id="CHEBI:78520"/>
        <dbReference type="ChEBI" id="CHEBI:78521"/>
        <dbReference type="ChEBI" id="CHEBI:456216"/>
    </reaction>
</comment>
<dbReference type="PANTHER" id="PTHR15004">
    <property type="entry name" value="GLUTAMYL-TRNA(GLN) AMIDOTRANSFERASE SUBUNIT C, MITOCHONDRIAL"/>
    <property type="match status" value="1"/>
</dbReference>
<keyword evidence="1" id="KW-0067">ATP-binding</keyword>
<dbReference type="Proteomes" id="UP001240639">
    <property type="component" value="Unassembled WGS sequence"/>
</dbReference>
<dbReference type="Pfam" id="PF02686">
    <property type="entry name" value="GatC"/>
    <property type="match status" value="1"/>
</dbReference>
<comment type="caution">
    <text evidence="2">The sequence shown here is derived from an EMBL/GenBank/DDBJ whole genome shotgun (WGS) entry which is preliminary data.</text>
</comment>
<evidence type="ECO:0000313" key="2">
    <source>
        <dbReference type="EMBL" id="MDP4574486.1"/>
    </source>
</evidence>
<keyword evidence="3" id="KW-1185">Reference proteome</keyword>
<evidence type="ECO:0000313" key="3">
    <source>
        <dbReference type="Proteomes" id="UP001240639"/>
    </source>
</evidence>
<keyword evidence="1" id="KW-0547">Nucleotide-binding</keyword>
<evidence type="ECO:0000256" key="1">
    <source>
        <dbReference type="HAMAP-Rule" id="MF_00122"/>
    </source>
</evidence>
<dbReference type="InterPro" id="IPR036113">
    <property type="entry name" value="Asp/Glu-ADT_sf_sub_c"/>
</dbReference>